<dbReference type="GO" id="GO:0016746">
    <property type="term" value="F:acyltransferase activity"/>
    <property type="evidence" value="ECO:0007669"/>
    <property type="project" value="UniProtKB-KW"/>
</dbReference>
<protein>
    <submittedName>
        <fullName evidence="1">Acyl-CoA:lysophosphatidylglycerol acyltransferase 1</fullName>
    </submittedName>
</protein>
<dbReference type="AlphaFoldDB" id="A0A4Y2VHB6"/>
<accession>A0A4Y2VHB6</accession>
<dbReference type="GO" id="GO:0005783">
    <property type="term" value="C:endoplasmic reticulum"/>
    <property type="evidence" value="ECO:0007669"/>
    <property type="project" value="TreeGrafter"/>
</dbReference>
<evidence type="ECO:0000313" key="1">
    <source>
        <dbReference type="EMBL" id="GBO23714.1"/>
    </source>
</evidence>
<organism evidence="1 2">
    <name type="scientific">Araneus ventricosus</name>
    <name type="common">Orbweaver spider</name>
    <name type="synonym">Epeira ventricosa</name>
    <dbReference type="NCBI Taxonomy" id="182803"/>
    <lineage>
        <taxon>Eukaryota</taxon>
        <taxon>Metazoa</taxon>
        <taxon>Ecdysozoa</taxon>
        <taxon>Arthropoda</taxon>
        <taxon>Chelicerata</taxon>
        <taxon>Arachnida</taxon>
        <taxon>Araneae</taxon>
        <taxon>Araneomorphae</taxon>
        <taxon>Entelegynae</taxon>
        <taxon>Araneoidea</taxon>
        <taxon>Araneidae</taxon>
        <taxon>Araneus</taxon>
    </lineage>
</organism>
<gene>
    <name evidence="1" type="primary">Lpgat1_0</name>
    <name evidence="1" type="ORF">AVEN_30508_1</name>
</gene>
<comment type="caution">
    <text evidence="1">The sequence shown here is derived from an EMBL/GenBank/DDBJ whole genome shotgun (WGS) entry which is preliminary data.</text>
</comment>
<dbReference type="Proteomes" id="UP000499080">
    <property type="component" value="Unassembled WGS sequence"/>
</dbReference>
<keyword evidence="1" id="KW-0012">Acyltransferase</keyword>
<dbReference type="EMBL" id="BGPR01046761">
    <property type="protein sequence ID" value="GBO23714.1"/>
    <property type="molecule type" value="Genomic_DNA"/>
</dbReference>
<keyword evidence="1" id="KW-0808">Transferase</keyword>
<keyword evidence="2" id="KW-1185">Reference proteome</keyword>
<dbReference type="PANTHER" id="PTHR10983">
    <property type="entry name" value="1-ACYLGLYCEROL-3-PHOSPHATE ACYLTRANSFERASE-RELATED"/>
    <property type="match status" value="1"/>
</dbReference>
<dbReference type="SUPFAM" id="SSF69593">
    <property type="entry name" value="Glycerol-3-phosphate (1)-acyltransferase"/>
    <property type="match status" value="1"/>
</dbReference>
<proteinExistence type="predicted"/>
<reference evidence="1 2" key="1">
    <citation type="journal article" date="2019" name="Sci. Rep.">
        <title>Orb-weaving spider Araneus ventricosus genome elucidates the spidroin gene catalogue.</title>
        <authorList>
            <person name="Kono N."/>
            <person name="Nakamura H."/>
            <person name="Ohtoshi R."/>
            <person name="Moran D.A.P."/>
            <person name="Shinohara A."/>
            <person name="Yoshida Y."/>
            <person name="Fujiwara M."/>
            <person name="Mori M."/>
            <person name="Tomita M."/>
            <person name="Arakawa K."/>
        </authorList>
    </citation>
    <scope>NUCLEOTIDE SEQUENCE [LARGE SCALE GENOMIC DNA]</scope>
</reference>
<dbReference type="PANTHER" id="PTHR10983:SF2">
    <property type="entry name" value="ACYL-COA:LYSOPHOSPHATIDYLGLYCEROL ACYLTRANSFERASE 1"/>
    <property type="match status" value="1"/>
</dbReference>
<sequence>MFRWLLTVVAGWGWRSKYQMVEMGDDVSKLTQERCLFLVNHQSTADVPLLMLAFQEKDRVLESIMWIMDRLFRYTNFGAVSVTHGDYFITQVKLLLTSSI</sequence>
<name>A0A4Y2VHB6_ARAVE</name>
<dbReference type="GO" id="GO:0036149">
    <property type="term" value="P:phosphatidylinositol acyl-chain remodeling"/>
    <property type="evidence" value="ECO:0007669"/>
    <property type="project" value="TreeGrafter"/>
</dbReference>
<dbReference type="OrthoDB" id="5920068at2759"/>
<evidence type="ECO:0000313" key="2">
    <source>
        <dbReference type="Proteomes" id="UP000499080"/>
    </source>
</evidence>